<gene>
    <name evidence="1" type="ORF">NITFAB_0674</name>
</gene>
<dbReference type="EMBL" id="LS423452">
    <property type="protein sequence ID" value="SPS05085.1"/>
    <property type="molecule type" value="Genomic_DNA"/>
</dbReference>
<proteinExistence type="predicted"/>
<organism evidence="1">
    <name type="scientific">Candidatus Nitrotoga fabula</name>
    <dbReference type="NCBI Taxonomy" id="2182327"/>
    <lineage>
        <taxon>Bacteria</taxon>
        <taxon>Pseudomonadati</taxon>
        <taxon>Pseudomonadota</taxon>
        <taxon>Betaproteobacteria</taxon>
        <taxon>Nitrosomonadales</taxon>
        <taxon>Gallionellaceae</taxon>
        <taxon>Candidatus Nitrotoga</taxon>
    </lineage>
</organism>
<evidence type="ECO:0000313" key="1">
    <source>
        <dbReference type="EMBL" id="SPS05085.1"/>
    </source>
</evidence>
<reference evidence="1" key="1">
    <citation type="submission" date="2018-05" db="EMBL/GenBank/DDBJ databases">
        <authorList>
            <person name="Lanie J.A."/>
            <person name="Ng W.-L."/>
            <person name="Kazmierczak K.M."/>
            <person name="Andrzejewski T.M."/>
            <person name="Davidsen T.M."/>
            <person name="Wayne K.J."/>
            <person name="Tettelin H."/>
            <person name="Glass J.I."/>
            <person name="Rusch D."/>
            <person name="Podicherti R."/>
            <person name="Tsui H.-C.T."/>
            <person name="Winkler M.E."/>
        </authorList>
    </citation>
    <scope>NUCLEOTIDE SEQUENCE</scope>
    <source>
        <strain evidence="1">KNB</strain>
    </source>
</reference>
<protein>
    <submittedName>
        <fullName evidence="1">Uncharacterized protein</fullName>
    </submittedName>
</protein>
<name>A0A2X0SJJ8_9PROT</name>
<sequence>MSFMDTIAGEKEQDSMNFEAVDILNHDWRSGAVDRGALERVLNEQGEAWQRLIHERCPHLFAAASLFVSGTEMEQMQEIIRAVQQVVERPAWREAVLEYAPASARYVPRARGVFFGYDFHLNSEGVHLIEINTNSGGALLNALELGSQREVAAPGRPAAADCLEPAFLSMFRNEWFLERGDAPLGTIAIVDDRPFEQYFYPEFVLVQQLFERAGIAALILDPAELDVRDDGVYAEGRRVDLIYNRMTDFSLQNVPAIRDAYLDNQVVLTPHPHAHARYADKRNLVLLTSPHILRAMGVEETTIATLLAGIPETRLVGIQEQEFWRQQRKQWFFKPATGFGGRGTYRGANMTSRVFAQVMEGGYIAQRMAIPGERSVCLDGVEPVMMKSDVRCYVYGEKIQLVAARLYQGQTTNFRTPGGGFAPVRVVG</sequence>
<accession>A0A2X0SJJ8</accession>
<dbReference type="AlphaFoldDB" id="A0A2X0SJJ8"/>
<dbReference type="SUPFAM" id="SSF56059">
    <property type="entry name" value="Glutathione synthetase ATP-binding domain-like"/>
    <property type="match status" value="1"/>
</dbReference>